<sequence>MIWLKLEDPFFKFNIEDPAKLFYIDKHIIIEYPTIIYAFEYNFNTFALIISKSIQ</sequence>
<gene>
    <name evidence="1" type="ORF">EV194_103229</name>
</gene>
<dbReference type="Proteomes" id="UP000295221">
    <property type="component" value="Unassembled WGS sequence"/>
</dbReference>
<dbReference type="AlphaFoldDB" id="A0A4R2GL65"/>
<name>A0A4R2GL65_9BACT</name>
<protein>
    <submittedName>
        <fullName evidence="1">Uncharacterized protein</fullName>
    </submittedName>
</protein>
<evidence type="ECO:0000313" key="2">
    <source>
        <dbReference type="Proteomes" id="UP000295221"/>
    </source>
</evidence>
<organism evidence="1 2">
    <name type="scientific">Natronoflexus pectinivorans</name>
    <dbReference type="NCBI Taxonomy" id="682526"/>
    <lineage>
        <taxon>Bacteria</taxon>
        <taxon>Pseudomonadati</taxon>
        <taxon>Bacteroidota</taxon>
        <taxon>Bacteroidia</taxon>
        <taxon>Marinilabiliales</taxon>
        <taxon>Marinilabiliaceae</taxon>
        <taxon>Natronoflexus</taxon>
    </lineage>
</organism>
<dbReference type="EMBL" id="SLWK01000003">
    <property type="protein sequence ID" value="TCO09317.1"/>
    <property type="molecule type" value="Genomic_DNA"/>
</dbReference>
<reference evidence="1 2" key="1">
    <citation type="submission" date="2019-03" db="EMBL/GenBank/DDBJ databases">
        <title>Genomic Encyclopedia of Type Strains, Phase IV (KMG-IV): sequencing the most valuable type-strain genomes for metagenomic binning, comparative biology and taxonomic classification.</title>
        <authorList>
            <person name="Goeker M."/>
        </authorList>
    </citation>
    <scope>NUCLEOTIDE SEQUENCE [LARGE SCALE GENOMIC DNA]</scope>
    <source>
        <strain evidence="1 2">DSM 24179</strain>
    </source>
</reference>
<comment type="caution">
    <text evidence="1">The sequence shown here is derived from an EMBL/GenBank/DDBJ whole genome shotgun (WGS) entry which is preliminary data.</text>
</comment>
<proteinExistence type="predicted"/>
<keyword evidence="2" id="KW-1185">Reference proteome</keyword>
<evidence type="ECO:0000313" key="1">
    <source>
        <dbReference type="EMBL" id="TCO09317.1"/>
    </source>
</evidence>
<accession>A0A4R2GL65</accession>